<evidence type="ECO:0000313" key="1">
    <source>
        <dbReference type="EMBL" id="GFH24680.1"/>
    </source>
</evidence>
<comment type="caution">
    <text evidence="1">The sequence shown here is derived from an EMBL/GenBank/DDBJ whole genome shotgun (WGS) entry which is preliminary data.</text>
</comment>
<protein>
    <submittedName>
        <fullName evidence="1">Uncharacterized protein</fullName>
    </submittedName>
</protein>
<proteinExistence type="predicted"/>
<dbReference type="EMBL" id="BLLF01002604">
    <property type="protein sequence ID" value="GFH24680.1"/>
    <property type="molecule type" value="Genomic_DNA"/>
</dbReference>
<organism evidence="1 2">
    <name type="scientific">Haematococcus lacustris</name>
    <name type="common">Green alga</name>
    <name type="synonym">Haematococcus pluvialis</name>
    <dbReference type="NCBI Taxonomy" id="44745"/>
    <lineage>
        <taxon>Eukaryota</taxon>
        <taxon>Viridiplantae</taxon>
        <taxon>Chlorophyta</taxon>
        <taxon>core chlorophytes</taxon>
        <taxon>Chlorophyceae</taxon>
        <taxon>CS clade</taxon>
        <taxon>Chlamydomonadales</taxon>
        <taxon>Haematococcaceae</taxon>
        <taxon>Haematococcus</taxon>
    </lineage>
</organism>
<keyword evidence="2" id="KW-1185">Reference proteome</keyword>
<accession>A0A699ZU04</accession>
<sequence>MRARVLHLAASGFVDLSRIGSHQTCITSMFEPGAVTKYVPIGPLGPFFRVSPNQHITNRAYQYGSFSWREHMPASMGLSSKSHPYKWKGGNAARCACCVEIHVEEATSYRSGQSLQAIGQVTA</sequence>
<reference evidence="1 2" key="1">
    <citation type="submission" date="2020-02" db="EMBL/GenBank/DDBJ databases">
        <title>Draft genome sequence of Haematococcus lacustris strain NIES-144.</title>
        <authorList>
            <person name="Morimoto D."/>
            <person name="Nakagawa S."/>
            <person name="Yoshida T."/>
            <person name="Sawayama S."/>
        </authorList>
    </citation>
    <scope>NUCLEOTIDE SEQUENCE [LARGE SCALE GENOMIC DNA]</scope>
    <source>
        <strain evidence="1 2">NIES-144</strain>
    </source>
</reference>
<dbReference type="AlphaFoldDB" id="A0A699ZU04"/>
<evidence type="ECO:0000313" key="2">
    <source>
        <dbReference type="Proteomes" id="UP000485058"/>
    </source>
</evidence>
<dbReference type="Proteomes" id="UP000485058">
    <property type="component" value="Unassembled WGS sequence"/>
</dbReference>
<gene>
    <name evidence="1" type="ORF">HaLaN_22523</name>
</gene>
<name>A0A699ZU04_HAELA</name>